<dbReference type="Gene3D" id="3.30.1150.10">
    <property type="match status" value="1"/>
</dbReference>
<organism evidence="2 3">
    <name type="scientific">Hymenobacter qilianensis</name>
    <dbReference type="NCBI Taxonomy" id="1385715"/>
    <lineage>
        <taxon>Bacteria</taxon>
        <taxon>Pseudomonadati</taxon>
        <taxon>Bacteroidota</taxon>
        <taxon>Cytophagia</taxon>
        <taxon>Cytophagales</taxon>
        <taxon>Hymenobacteraceae</taxon>
        <taxon>Hymenobacter</taxon>
    </lineage>
</organism>
<feature type="region of interest" description="Disordered" evidence="1">
    <location>
        <begin position="51"/>
        <end position="75"/>
    </location>
</feature>
<dbReference type="EMBL" id="CP060784">
    <property type="protein sequence ID" value="QNP51581.1"/>
    <property type="molecule type" value="Genomic_DNA"/>
</dbReference>
<dbReference type="Proteomes" id="UP000516093">
    <property type="component" value="Chromosome"/>
</dbReference>
<evidence type="ECO:0000313" key="3">
    <source>
        <dbReference type="Proteomes" id="UP000516093"/>
    </source>
</evidence>
<name>A0A7H0GTG5_9BACT</name>
<dbReference type="RefSeq" id="WP_187731862.1">
    <property type="nucleotide sequence ID" value="NZ_BMFN01000003.1"/>
</dbReference>
<keyword evidence="3" id="KW-1185">Reference proteome</keyword>
<gene>
    <name evidence="2" type="ORF">H9L05_16535</name>
</gene>
<proteinExistence type="predicted"/>
<reference evidence="2 3" key="1">
    <citation type="submission" date="2020-08" db="EMBL/GenBank/DDBJ databases">
        <title>Genome sequence of Hymenobacter qilianensis JCM 19763T.</title>
        <authorList>
            <person name="Hyun D.-W."/>
            <person name="Bae J.-W."/>
        </authorList>
    </citation>
    <scope>NUCLEOTIDE SEQUENCE [LARGE SCALE GENOMIC DNA]</scope>
    <source>
        <strain evidence="2 3">JCM 19763</strain>
    </source>
</reference>
<dbReference type="KEGG" id="hqi:H9L05_16535"/>
<dbReference type="AlphaFoldDB" id="A0A7H0GTG5"/>
<accession>A0A7H0GTG5</accession>
<evidence type="ECO:0000313" key="2">
    <source>
        <dbReference type="EMBL" id="QNP51581.1"/>
    </source>
</evidence>
<protein>
    <submittedName>
        <fullName evidence="2">Uncharacterized protein</fullName>
    </submittedName>
</protein>
<sequence length="196" mass="21154">MKPSAATPASLKHNGLLLLIGCLLLALMAAPAARAQGSYNRWTAQPPAAIEPLQKKQRAPKPQPAVVPDTTEQPRVAQSKLLKRGLGSRMRQGQSLPEDSISMVFFSQNSRYPSAAVQARAEAKVVIRLQVAPDGRVSRTSVVTLTPAPNPYRDGPVPAPALQALADEAQRVFRMLRFEPGPQTSEEDLSANFSIQ</sequence>
<dbReference type="SUPFAM" id="SSF74653">
    <property type="entry name" value="TolA/TonB C-terminal domain"/>
    <property type="match status" value="1"/>
</dbReference>
<evidence type="ECO:0000256" key="1">
    <source>
        <dbReference type="SAM" id="MobiDB-lite"/>
    </source>
</evidence>